<organism evidence="1 2">
    <name type="scientific">Anisodus tanguticus</name>
    <dbReference type="NCBI Taxonomy" id="243964"/>
    <lineage>
        <taxon>Eukaryota</taxon>
        <taxon>Viridiplantae</taxon>
        <taxon>Streptophyta</taxon>
        <taxon>Embryophyta</taxon>
        <taxon>Tracheophyta</taxon>
        <taxon>Spermatophyta</taxon>
        <taxon>Magnoliopsida</taxon>
        <taxon>eudicotyledons</taxon>
        <taxon>Gunneridae</taxon>
        <taxon>Pentapetalae</taxon>
        <taxon>asterids</taxon>
        <taxon>lamiids</taxon>
        <taxon>Solanales</taxon>
        <taxon>Solanaceae</taxon>
        <taxon>Solanoideae</taxon>
        <taxon>Hyoscyameae</taxon>
        <taxon>Anisodus</taxon>
    </lineage>
</organism>
<reference evidence="1" key="1">
    <citation type="submission" date="2023-12" db="EMBL/GenBank/DDBJ databases">
        <title>Genome assembly of Anisodus tanguticus.</title>
        <authorList>
            <person name="Wang Y.-J."/>
        </authorList>
    </citation>
    <scope>NUCLEOTIDE SEQUENCE</scope>
    <source>
        <strain evidence="1">KB-2021</strain>
        <tissue evidence="1">Leaf</tissue>
    </source>
</reference>
<keyword evidence="2" id="KW-1185">Reference proteome</keyword>
<dbReference type="Proteomes" id="UP001291623">
    <property type="component" value="Unassembled WGS sequence"/>
</dbReference>
<protein>
    <submittedName>
        <fullName evidence="1">Uncharacterized protein</fullName>
    </submittedName>
</protein>
<proteinExistence type="predicted"/>
<dbReference type="AlphaFoldDB" id="A0AAE1RX60"/>
<accession>A0AAE1RX60</accession>
<evidence type="ECO:0000313" key="2">
    <source>
        <dbReference type="Proteomes" id="UP001291623"/>
    </source>
</evidence>
<sequence>MNGSPNSVRCVYKRDITANYHKNVLLYLSQQPLKSQDQPTQEGGTIEQGRNGGTCQVADYKNYNLVLVIFIYLPWFHVAMEGQLHHPQIRWILLTIGGHSNAYGDMRVAWENLKEKGDVRILECKGSKVKEGPFLKKSVVPACGCRSKIFIRDQIAYEALLVIYFNKKPSLPKPSFSRAFMVNPTGGQPPLEAIQPTITPNTVPTNLSFANTSKPKPISTPKLSNDFEKVLNIYPSEKSQFKVLSSRYAMTMKESTNHIR</sequence>
<name>A0AAE1RX60_9SOLA</name>
<evidence type="ECO:0000313" key="1">
    <source>
        <dbReference type="EMBL" id="KAK4360329.1"/>
    </source>
</evidence>
<dbReference type="EMBL" id="JAVYJV010000010">
    <property type="protein sequence ID" value="KAK4360329.1"/>
    <property type="molecule type" value="Genomic_DNA"/>
</dbReference>
<comment type="caution">
    <text evidence="1">The sequence shown here is derived from an EMBL/GenBank/DDBJ whole genome shotgun (WGS) entry which is preliminary data.</text>
</comment>
<gene>
    <name evidence="1" type="ORF">RND71_019281</name>
</gene>